<keyword evidence="1" id="KW-0472">Membrane</keyword>
<dbReference type="RefSeq" id="WP_190886335.1">
    <property type="nucleotide sequence ID" value="NZ_JACWZY010000004.1"/>
</dbReference>
<evidence type="ECO:0000313" key="3">
    <source>
        <dbReference type="Proteomes" id="UP000598820"/>
    </source>
</evidence>
<dbReference type="EMBL" id="JACWZY010000004">
    <property type="protein sequence ID" value="MBD2700482.1"/>
    <property type="molecule type" value="Genomic_DNA"/>
</dbReference>
<feature type="transmembrane region" description="Helical" evidence="1">
    <location>
        <begin position="81"/>
        <end position="99"/>
    </location>
</feature>
<dbReference type="AlphaFoldDB" id="A0A927ATK7"/>
<proteinExistence type="predicted"/>
<accession>A0A927ATK7</accession>
<feature type="transmembrane region" description="Helical" evidence="1">
    <location>
        <begin position="5"/>
        <end position="25"/>
    </location>
</feature>
<gene>
    <name evidence="2" type="ORF">IC229_07540</name>
</gene>
<organism evidence="2 3">
    <name type="scientific">Spirosoma profusum</name>
    <dbReference type="NCBI Taxonomy" id="2771354"/>
    <lineage>
        <taxon>Bacteria</taxon>
        <taxon>Pseudomonadati</taxon>
        <taxon>Bacteroidota</taxon>
        <taxon>Cytophagia</taxon>
        <taxon>Cytophagales</taxon>
        <taxon>Cytophagaceae</taxon>
        <taxon>Spirosoma</taxon>
    </lineage>
</organism>
<keyword evidence="3" id="KW-1185">Reference proteome</keyword>
<keyword evidence="1" id="KW-1133">Transmembrane helix</keyword>
<protein>
    <submittedName>
        <fullName evidence="2">Uncharacterized protein</fullName>
    </submittedName>
</protein>
<evidence type="ECO:0000256" key="1">
    <source>
        <dbReference type="SAM" id="Phobius"/>
    </source>
</evidence>
<dbReference type="Proteomes" id="UP000598820">
    <property type="component" value="Unassembled WGS sequence"/>
</dbReference>
<sequence length="102" mass="11562">MKTAFYFGLLLCLIGTANLILWIGLSTKDLSFEQTKALYLSYFPVFFRNVTLITLLGIAFGCFSAYLLIRSQGLTDIGYRRVGQLFIGLNTLLIMWQAFSLM</sequence>
<comment type="caution">
    <text evidence="2">The sequence shown here is derived from an EMBL/GenBank/DDBJ whole genome shotgun (WGS) entry which is preliminary data.</text>
</comment>
<keyword evidence="1" id="KW-0812">Transmembrane</keyword>
<evidence type="ECO:0000313" key="2">
    <source>
        <dbReference type="EMBL" id="MBD2700482.1"/>
    </source>
</evidence>
<feature type="transmembrane region" description="Helical" evidence="1">
    <location>
        <begin position="45"/>
        <end position="69"/>
    </location>
</feature>
<name>A0A927ATK7_9BACT</name>
<reference evidence="2" key="1">
    <citation type="submission" date="2020-09" db="EMBL/GenBank/DDBJ databases">
        <authorList>
            <person name="Kim M.K."/>
        </authorList>
    </citation>
    <scope>NUCLEOTIDE SEQUENCE</scope>
    <source>
        <strain evidence="2">BT702</strain>
    </source>
</reference>